<dbReference type="Proteomes" id="UP000250462">
    <property type="component" value="Unassembled WGS sequence"/>
</dbReference>
<feature type="compositionally biased region" description="Basic and acidic residues" evidence="1">
    <location>
        <begin position="183"/>
        <end position="192"/>
    </location>
</feature>
<name>A0A329QYC0_9ACTN</name>
<feature type="region of interest" description="Disordered" evidence="1">
    <location>
        <begin position="183"/>
        <end position="203"/>
    </location>
</feature>
<evidence type="ECO:0000313" key="3">
    <source>
        <dbReference type="Proteomes" id="UP000250462"/>
    </source>
</evidence>
<proteinExistence type="predicted"/>
<gene>
    <name evidence="2" type="ORF">DPM12_08285</name>
</gene>
<evidence type="ECO:0000313" key="2">
    <source>
        <dbReference type="EMBL" id="RAW15638.1"/>
    </source>
</evidence>
<evidence type="ECO:0000256" key="1">
    <source>
        <dbReference type="SAM" id="MobiDB-lite"/>
    </source>
</evidence>
<reference evidence="2 3" key="1">
    <citation type="submission" date="2018-06" db="EMBL/GenBank/DDBJ databases">
        <title>Phytoactinopolyspora halophila sp. nov., a novel halophilic actinomycete isolated from a saline soil in China.</title>
        <authorList>
            <person name="Tang S.-K."/>
        </authorList>
    </citation>
    <scope>NUCLEOTIDE SEQUENCE [LARGE SCALE GENOMIC DNA]</scope>
    <source>
        <strain evidence="2 3">YIM 96934</strain>
    </source>
</reference>
<comment type="caution">
    <text evidence="2">The sequence shown here is derived from an EMBL/GenBank/DDBJ whole genome shotgun (WGS) entry which is preliminary data.</text>
</comment>
<organism evidence="2 3">
    <name type="scientific">Phytoactinopolyspora halophila</name>
    <dbReference type="NCBI Taxonomy" id="1981511"/>
    <lineage>
        <taxon>Bacteria</taxon>
        <taxon>Bacillati</taxon>
        <taxon>Actinomycetota</taxon>
        <taxon>Actinomycetes</taxon>
        <taxon>Jiangellales</taxon>
        <taxon>Jiangellaceae</taxon>
        <taxon>Phytoactinopolyspora</taxon>
    </lineage>
</organism>
<sequence length="369" mass="40990">MTSMMSVPSGVLVVCGYPQASLRSQCHPQIALGAWRVDRVVSRLDRVVRGYGIARWSTTDGSNPSRGDELDAAIQQIVREQDGVFRLDQVATLVSWSMADHAVRTGRWSRPHRGVYVAHNSDLTKRQESWVCLLAGPPGSALGGLTAAELDGLRGFDAAGTYLVVPLKSRSPTRPGLVVKRSGELTDGDVHPSRRPRRTRVPRSLVDAASWQGSTGRASSIILAGVQQRLVRPDDLRDALARRGRCRNRLVIRQSIYDAEGGIASVPERDFGRIVRMFTLPEPERQAVIQRSDGRFYLDAHWRKYGVSSEVHGIQHLELFSWDADLDRQAIVAARGLRVLPFSSYAVRHRKEHVGRLLTEALRNAGWRG</sequence>
<dbReference type="EMBL" id="QMIG01000005">
    <property type="protein sequence ID" value="RAW15638.1"/>
    <property type="molecule type" value="Genomic_DNA"/>
</dbReference>
<dbReference type="AlphaFoldDB" id="A0A329QYC0"/>
<protein>
    <recommendedName>
        <fullName evidence="4">AbiEi antitoxin C-terminal domain-containing protein</fullName>
    </recommendedName>
</protein>
<evidence type="ECO:0008006" key="4">
    <source>
        <dbReference type="Google" id="ProtNLM"/>
    </source>
</evidence>
<accession>A0A329QYC0</accession>
<keyword evidence="3" id="KW-1185">Reference proteome</keyword>